<dbReference type="Proteomes" id="UP000230292">
    <property type="component" value="Unassembled WGS sequence"/>
</dbReference>
<feature type="binding site" evidence="4">
    <location>
        <position position="63"/>
    </location>
    <ligand>
        <name>substrate</name>
    </ligand>
</feature>
<evidence type="ECO:0000256" key="4">
    <source>
        <dbReference type="PIRSR" id="PIRSR001220-2"/>
    </source>
</evidence>
<dbReference type="InterPro" id="IPR006033">
    <property type="entry name" value="AsnA_fam"/>
</dbReference>
<sequence length="339" mass="36625">MTTTPESKPRIALLFAGGTIGMLSDHNTGALSPAHDAEALLNTVPELKSRIDLTLIQLFNIDSSNMAPSHWSKIAETIAEHYDDFDGFVVTQGTDTMAYSAAATSFVLQNLGKPVVFTGSLIPMSELGADGRNNLIYACLVASLNLGEVAIVFGNKILRGNRTVKNHESFVDVFHSPCFPLLGEIERPIHLDEWRKRRHDNPISVHPGFNSNIQLITLFPGLAPKVIDSVIDSGAQAIIIQGFGPGNVPFLDNSIIPQIKRATSQKIPVIITSQMEKSVTNLHAYEAGYKALEAGAIGAVDMTLSAAVSKTMWTLAQTDIYSDRLMKLTANIAGELSVD</sequence>
<proteinExistence type="inferred from homology"/>
<dbReference type="Gene3D" id="3.40.50.40">
    <property type="match status" value="1"/>
</dbReference>
<dbReference type="SMART" id="SM00870">
    <property type="entry name" value="Asparaginase"/>
    <property type="match status" value="1"/>
</dbReference>
<dbReference type="PANTHER" id="PTHR11707:SF28">
    <property type="entry name" value="60 KDA LYSOPHOSPHOLIPASE"/>
    <property type="match status" value="1"/>
</dbReference>
<dbReference type="GO" id="GO:0006520">
    <property type="term" value="P:amino acid metabolic process"/>
    <property type="evidence" value="ECO:0007669"/>
    <property type="project" value="InterPro"/>
</dbReference>
<evidence type="ECO:0000256" key="1">
    <source>
        <dbReference type="ARBA" id="ARBA00010518"/>
    </source>
</evidence>
<reference evidence="7 8" key="1">
    <citation type="submission" date="2017-09" db="EMBL/GenBank/DDBJ databases">
        <title>Depth-based differentiation of microbial function through sediment-hosted aquifers and enrichment of novel symbionts in the deep terrestrial subsurface.</title>
        <authorList>
            <person name="Probst A.J."/>
            <person name="Ladd B."/>
            <person name="Jarett J.K."/>
            <person name="Geller-Mcgrath D.E."/>
            <person name="Sieber C.M."/>
            <person name="Emerson J.B."/>
            <person name="Anantharaman K."/>
            <person name="Thomas B.C."/>
            <person name="Malmstrom R."/>
            <person name="Stieglmeier M."/>
            <person name="Klingl A."/>
            <person name="Woyke T."/>
            <person name="Ryan C.M."/>
            <person name="Banfield J.F."/>
        </authorList>
    </citation>
    <scope>NUCLEOTIDE SEQUENCE [LARGE SCALE GENOMIC DNA]</scope>
    <source>
        <strain evidence="7">CG15_BIG_FIL_POST_REV_8_21_14_020_45_12</strain>
    </source>
</reference>
<dbReference type="SUPFAM" id="SSF53774">
    <property type="entry name" value="Glutaminase/Asparaginase"/>
    <property type="match status" value="1"/>
</dbReference>
<organism evidence="7 8">
    <name type="scientific">Candidatus Kerfeldbacteria bacterium CG15_BIG_FIL_POST_REV_8_21_14_020_45_12</name>
    <dbReference type="NCBI Taxonomy" id="2014247"/>
    <lineage>
        <taxon>Bacteria</taxon>
        <taxon>Candidatus Kerfeldiibacteriota</taxon>
    </lineage>
</organism>
<dbReference type="FunFam" id="3.40.50.1170:FF:000001">
    <property type="entry name" value="L-asparaginase 2"/>
    <property type="match status" value="1"/>
</dbReference>
<evidence type="ECO:0000256" key="2">
    <source>
        <dbReference type="ARBA" id="ARBA00022801"/>
    </source>
</evidence>
<dbReference type="InterPro" id="IPR027473">
    <property type="entry name" value="L-asparaginase_C"/>
</dbReference>
<dbReference type="PRINTS" id="PR00139">
    <property type="entry name" value="ASNGLNASE"/>
</dbReference>
<keyword evidence="2" id="KW-0378">Hydrolase</keyword>
<dbReference type="CDD" id="cd08963">
    <property type="entry name" value="L-asparaginase_I"/>
    <property type="match status" value="1"/>
</dbReference>
<dbReference type="Gene3D" id="3.40.50.1170">
    <property type="entry name" value="L-asparaginase, N-terminal domain"/>
    <property type="match status" value="1"/>
</dbReference>
<comment type="similarity">
    <text evidence="1">Belongs to the asparaginase 1 family.</text>
</comment>
<dbReference type="InterPro" id="IPR006034">
    <property type="entry name" value="Asparaginase/glutaminase-like"/>
</dbReference>
<evidence type="ECO:0000313" key="8">
    <source>
        <dbReference type="Proteomes" id="UP000230292"/>
    </source>
</evidence>
<protein>
    <recommendedName>
        <fullName evidence="9">Asparaginase</fullName>
    </recommendedName>
</protein>
<evidence type="ECO:0000313" key="7">
    <source>
        <dbReference type="EMBL" id="PIW36480.1"/>
    </source>
</evidence>
<dbReference type="InterPro" id="IPR036152">
    <property type="entry name" value="Asp/glu_Ase-like_sf"/>
</dbReference>
<feature type="binding site" evidence="4">
    <location>
        <begin position="94"/>
        <end position="95"/>
    </location>
    <ligand>
        <name>substrate</name>
    </ligand>
</feature>
<evidence type="ECO:0008006" key="9">
    <source>
        <dbReference type="Google" id="ProtNLM"/>
    </source>
</evidence>
<dbReference type="InterPro" id="IPR041725">
    <property type="entry name" value="L-asparaginase_I"/>
</dbReference>
<dbReference type="Pfam" id="PF17763">
    <property type="entry name" value="Asparaginase_C"/>
    <property type="match status" value="1"/>
</dbReference>
<dbReference type="InterPro" id="IPR027474">
    <property type="entry name" value="L-asparaginase_N"/>
</dbReference>
<name>A0A2M7H2M6_9BACT</name>
<dbReference type="InterPro" id="IPR040919">
    <property type="entry name" value="Asparaginase_C"/>
</dbReference>
<accession>A0A2M7H2M6</accession>
<dbReference type="NCBIfam" id="TIGR00519">
    <property type="entry name" value="asnASE_I"/>
    <property type="match status" value="1"/>
</dbReference>
<evidence type="ECO:0000259" key="5">
    <source>
        <dbReference type="Pfam" id="PF00710"/>
    </source>
</evidence>
<dbReference type="GO" id="GO:0004067">
    <property type="term" value="F:asparaginase activity"/>
    <property type="evidence" value="ECO:0007669"/>
    <property type="project" value="UniProtKB-UniRule"/>
</dbReference>
<feature type="active site" description="O-isoaspartyl threonine intermediate" evidence="3">
    <location>
        <position position="19"/>
    </location>
</feature>
<comment type="caution">
    <text evidence="7">The sequence shown here is derived from an EMBL/GenBank/DDBJ whole genome shotgun (WGS) entry which is preliminary data.</text>
</comment>
<dbReference type="AlphaFoldDB" id="A0A2M7H2M6"/>
<dbReference type="SFLD" id="SFLDS00057">
    <property type="entry name" value="Glutaminase/Asparaginase"/>
    <property type="match status" value="1"/>
</dbReference>
<dbReference type="Pfam" id="PF00710">
    <property type="entry name" value="Asparaginase"/>
    <property type="match status" value="1"/>
</dbReference>
<feature type="domain" description="Asparaginase/glutaminase C-terminal" evidence="6">
    <location>
        <begin position="212"/>
        <end position="319"/>
    </location>
</feature>
<evidence type="ECO:0000259" key="6">
    <source>
        <dbReference type="Pfam" id="PF17763"/>
    </source>
</evidence>
<dbReference type="InterPro" id="IPR037152">
    <property type="entry name" value="L-asparaginase_N_sf"/>
</dbReference>
<evidence type="ECO:0000256" key="3">
    <source>
        <dbReference type="PIRSR" id="PIRSR001220-1"/>
    </source>
</evidence>
<dbReference type="PROSITE" id="PS51732">
    <property type="entry name" value="ASN_GLN_ASE_3"/>
    <property type="match status" value="1"/>
</dbReference>
<dbReference type="PIRSF" id="PIRSF500176">
    <property type="entry name" value="L_ASNase"/>
    <property type="match status" value="1"/>
</dbReference>
<dbReference type="EMBL" id="PFGC01000051">
    <property type="protein sequence ID" value="PIW36480.1"/>
    <property type="molecule type" value="Genomic_DNA"/>
</dbReference>
<dbReference type="PANTHER" id="PTHR11707">
    <property type="entry name" value="L-ASPARAGINASE"/>
    <property type="match status" value="1"/>
</dbReference>
<feature type="domain" description="L-asparaginase N-terminal" evidence="5">
    <location>
        <begin position="10"/>
        <end position="191"/>
    </location>
</feature>
<gene>
    <name evidence="7" type="ORF">COW24_05205</name>
</gene>
<dbReference type="PIRSF" id="PIRSF001220">
    <property type="entry name" value="L-ASNase_gatD"/>
    <property type="match status" value="1"/>
</dbReference>